<name>A0ACC0UXH9_9HYPO</name>
<protein>
    <submittedName>
        <fullName evidence="1">Uncharacterized protein</fullName>
    </submittedName>
</protein>
<dbReference type="Proteomes" id="UP001163324">
    <property type="component" value="Chromosome 5"/>
</dbReference>
<evidence type="ECO:0000313" key="1">
    <source>
        <dbReference type="EMBL" id="KAI9898829.1"/>
    </source>
</evidence>
<reference evidence="1" key="1">
    <citation type="submission" date="2022-10" db="EMBL/GenBank/DDBJ databases">
        <title>Complete Genome of Trichothecium roseum strain YXFP-22015, a Plant Pathogen Isolated from Citrus.</title>
        <authorList>
            <person name="Wang Y."/>
            <person name="Zhu L."/>
        </authorList>
    </citation>
    <scope>NUCLEOTIDE SEQUENCE</scope>
    <source>
        <strain evidence="1">YXFP-22015</strain>
    </source>
</reference>
<keyword evidence="2" id="KW-1185">Reference proteome</keyword>
<organism evidence="1 2">
    <name type="scientific">Trichothecium roseum</name>
    <dbReference type="NCBI Taxonomy" id="47278"/>
    <lineage>
        <taxon>Eukaryota</taxon>
        <taxon>Fungi</taxon>
        <taxon>Dikarya</taxon>
        <taxon>Ascomycota</taxon>
        <taxon>Pezizomycotina</taxon>
        <taxon>Sordariomycetes</taxon>
        <taxon>Hypocreomycetidae</taxon>
        <taxon>Hypocreales</taxon>
        <taxon>Hypocreales incertae sedis</taxon>
        <taxon>Trichothecium</taxon>
    </lineage>
</organism>
<dbReference type="EMBL" id="CM047944">
    <property type="protein sequence ID" value="KAI9898829.1"/>
    <property type="molecule type" value="Genomic_DNA"/>
</dbReference>
<sequence length="273" mass="29207">MPLDTSTYSLALLRVDGRRWNELRRMHAQIRTQAAADGSSYLEMGHTKVICVVTGPSEQSQQQRKGQSSGGGGSQRDNAAINVNVINAGFSTVDRKKRGRNDKRTQEMELTIARALSSVVHAHLFPHSSISLSLHVLSSDGSLLAALINAATLALVDAGVPMSDYVAACTAGSTSSYAAGDEAGDPLLDLNTQEEQELPFMTVATLGSSEKVVVLNCESRVQVSRLEGMLVTGVDGCKQVRQLLDRVIKEKGARMIREGAAEKSHAGAMDLDE</sequence>
<comment type="caution">
    <text evidence="1">The sequence shown here is derived from an EMBL/GenBank/DDBJ whole genome shotgun (WGS) entry which is preliminary data.</text>
</comment>
<gene>
    <name evidence="1" type="ORF">N3K66_005290</name>
</gene>
<evidence type="ECO:0000313" key="2">
    <source>
        <dbReference type="Proteomes" id="UP001163324"/>
    </source>
</evidence>
<proteinExistence type="predicted"/>
<accession>A0ACC0UXH9</accession>